<dbReference type="InterPro" id="IPR025374">
    <property type="entry name" value="DUF4364"/>
</dbReference>
<reference evidence="1 2" key="1">
    <citation type="submission" date="2016-02" db="EMBL/GenBank/DDBJ databases">
        <title>Genome sequence of Clostridium tepidiprofundi DSM 19306.</title>
        <authorList>
            <person name="Poehlein A."/>
            <person name="Daniel R."/>
        </authorList>
    </citation>
    <scope>NUCLEOTIDE SEQUENCE [LARGE SCALE GENOMIC DNA]</scope>
    <source>
        <strain evidence="1 2">DSM 19306</strain>
    </source>
</reference>
<accession>A0A151B7E4</accession>
<dbReference type="Gene3D" id="1.10.10.10">
    <property type="entry name" value="Winged helix-like DNA-binding domain superfamily/Winged helix DNA-binding domain"/>
    <property type="match status" value="1"/>
</dbReference>
<evidence type="ECO:0008006" key="3">
    <source>
        <dbReference type="Google" id="ProtNLM"/>
    </source>
</evidence>
<evidence type="ECO:0000313" key="2">
    <source>
        <dbReference type="Proteomes" id="UP000075531"/>
    </source>
</evidence>
<dbReference type="RefSeq" id="WP_066822114.1">
    <property type="nucleotide sequence ID" value="NZ_LTBA01000002.1"/>
</dbReference>
<keyword evidence="2" id="KW-1185">Reference proteome</keyword>
<dbReference type="PATRIC" id="fig|1121338.3.peg.514"/>
<sequence>MNSNTLELAESKLLILYIIDKIKLPISNMQLTEIILENNLLNYFTLQEYIFELVNSNFIEPLEKDNKTRLYITNDGIKILNMFMNRISKNKIELINKYLDNHIEKIKKQITITADYTIENKNNFLVNLKACENDLTLIDLKLSVASNNQARALCKKWKSNSSKLYKEIIDLLIDDI</sequence>
<dbReference type="InterPro" id="IPR036388">
    <property type="entry name" value="WH-like_DNA-bd_sf"/>
</dbReference>
<dbReference type="Pfam" id="PF14277">
    <property type="entry name" value="DUF4364"/>
    <property type="match status" value="1"/>
</dbReference>
<proteinExistence type="predicted"/>
<gene>
    <name evidence="1" type="ORF">CLTEP_05110</name>
</gene>
<dbReference type="Proteomes" id="UP000075531">
    <property type="component" value="Unassembled WGS sequence"/>
</dbReference>
<organism evidence="1 2">
    <name type="scientific">Clostridium tepidiprofundi DSM 19306</name>
    <dbReference type="NCBI Taxonomy" id="1121338"/>
    <lineage>
        <taxon>Bacteria</taxon>
        <taxon>Bacillati</taxon>
        <taxon>Bacillota</taxon>
        <taxon>Clostridia</taxon>
        <taxon>Eubacteriales</taxon>
        <taxon>Clostridiaceae</taxon>
        <taxon>Clostridium</taxon>
    </lineage>
</organism>
<dbReference type="AlphaFoldDB" id="A0A151B7E4"/>
<dbReference type="OrthoDB" id="9783597at2"/>
<comment type="caution">
    <text evidence="1">The sequence shown here is derived from an EMBL/GenBank/DDBJ whole genome shotgun (WGS) entry which is preliminary data.</text>
</comment>
<name>A0A151B7E4_9CLOT</name>
<dbReference type="EMBL" id="LTBA01000002">
    <property type="protein sequence ID" value="KYH35567.1"/>
    <property type="molecule type" value="Genomic_DNA"/>
</dbReference>
<protein>
    <recommendedName>
        <fullName evidence="3">DUF4364 domain-containing protein</fullName>
    </recommendedName>
</protein>
<evidence type="ECO:0000313" key="1">
    <source>
        <dbReference type="EMBL" id="KYH35567.1"/>
    </source>
</evidence>
<dbReference type="STRING" id="1121338.CLTEP_05110"/>